<feature type="compositionally biased region" description="Acidic residues" evidence="6">
    <location>
        <begin position="485"/>
        <end position="494"/>
    </location>
</feature>
<reference evidence="7 8" key="1">
    <citation type="submission" date="2020-01" db="EMBL/GenBank/DDBJ databases">
        <title>Identification and distribution of gene clusters putatively required for synthesis of sphingolipid metabolism inhibitors in phylogenetically diverse species of the filamentous fungus Fusarium.</title>
        <authorList>
            <person name="Kim H.-S."/>
            <person name="Busman M."/>
            <person name="Brown D.W."/>
            <person name="Divon H."/>
            <person name="Uhlig S."/>
            <person name="Proctor R.H."/>
        </authorList>
    </citation>
    <scope>NUCLEOTIDE SEQUENCE [LARGE SCALE GENOMIC DNA]</scope>
    <source>
        <strain evidence="7 8">NRRL 13308</strain>
    </source>
</reference>
<accession>A0A8H4JLW1</accession>
<evidence type="ECO:0000256" key="3">
    <source>
        <dbReference type="ARBA" id="ARBA00023015"/>
    </source>
</evidence>
<evidence type="ECO:0000256" key="2">
    <source>
        <dbReference type="ARBA" id="ARBA00022723"/>
    </source>
</evidence>
<evidence type="ECO:0000256" key="1">
    <source>
        <dbReference type="ARBA" id="ARBA00004123"/>
    </source>
</evidence>
<dbReference type="InterPro" id="IPR050815">
    <property type="entry name" value="TF_fung"/>
</dbReference>
<keyword evidence="5" id="KW-0539">Nucleus</keyword>
<dbReference type="GO" id="GO:0000981">
    <property type="term" value="F:DNA-binding transcription factor activity, RNA polymerase II-specific"/>
    <property type="evidence" value="ECO:0007669"/>
    <property type="project" value="InterPro"/>
</dbReference>
<dbReference type="PANTHER" id="PTHR47338:SF16">
    <property type="entry name" value="TRANSCRIPTION FACTOR, PUTATIVE (AFU_ORTHOLOGUE AFUA_2G09360)-RELATED"/>
    <property type="match status" value="1"/>
</dbReference>
<keyword evidence="8" id="KW-1185">Reference proteome</keyword>
<dbReference type="OrthoDB" id="1924787at2759"/>
<keyword evidence="2" id="KW-0479">Metal-binding</keyword>
<comment type="subcellular location">
    <subcellularLocation>
        <location evidence="1">Nucleus</location>
    </subcellularLocation>
</comment>
<keyword evidence="4" id="KW-0804">Transcription</keyword>
<evidence type="ECO:0000256" key="4">
    <source>
        <dbReference type="ARBA" id="ARBA00023163"/>
    </source>
</evidence>
<comment type="caution">
    <text evidence="7">The sequence shown here is derived from an EMBL/GenBank/DDBJ whole genome shotgun (WGS) entry which is preliminary data.</text>
</comment>
<feature type="region of interest" description="Disordered" evidence="6">
    <location>
        <begin position="478"/>
        <end position="498"/>
    </location>
</feature>
<evidence type="ECO:0000256" key="6">
    <source>
        <dbReference type="SAM" id="MobiDB-lite"/>
    </source>
</evidence>
<dbReference type="AlphaFoldDB" id="A0A8H4JLW1"/>
<sequence>MVTLIQHFGQIQGLNRAMAKGDMVPKVKCDAIKLIGQKLESWKANLPGNMQMTIQNIYSHQQNDLGGHFLALHLVFHHLSALVYFNSLETKEQSYMGQEDHVALCKSHASSFSSLLHTSRQMSGCQQNYPTVGHMTTVASAVLLHTLLLGEPEDIPKARQELNTNFESLIELRQYWPATEAMINRLMSFQKLCLLSTESHKLDGWMVRFLLEHSLGLVKRNLPIIPQTLDIESEDFTTRTNELLQEGRYTDFDMFNQPQNFDKGITFNASGTLPVKFKGQDDPWYISTAVTDERNKRRSLEWLQAFISVPRKLVGSLDGKNVEVCPYMLKGLNKTSENPDDADESCKGVMSDECIEEFENLTLPLGTGRDCPGYRDFDLSQKCLKHLDSSMLFPPRNFSTARCSLDKMPYLDIPDDHKTYGTYISSGYDGDMDTDDFEMYDLRVQQTIPMFMMVSSNGVADTKLVCIAPNKVVRGSRKPELKLEETEEEEEDENTASQVGARTRFTGQSLPWYITAAVTERRAPYLAFGGVDTSQELSVFISVPKTYVDSRYSDGKDVRVCSSMLKALNRTSENPPDMDAPDNTPYANHSCKGVISEKCIGEFENSTHAVGERTTKCASLVSPNLSDECRDYIFMSQTSGMSRLICIAPDQVVPGSRKPQLKLEEGEQEEDENLASRAGGLGAAVFLGVGAMIFSLLQAS</sequence>
<dbReference type="GO" id="GO:0005634">
    <property type="term" value="C:nucleus"/>
    <property type="evidence" value="ECO:0007669"/>
    <property type="project" value="UniProtKB-SubCell"/>
</dbReference>
<dbReference type="PANTHER" id="PTHR47338">
    <property type="entry name" value="ZN(II)2CYS6 TRANSCRIPTION FACTOR (EUROFUNG)-RELATED"/>
    <property type="match status" value="1"/>
</dbReference>
<protein>
    <submittedName>
        <fullName evidence="7">Uncharacterized protein</fullName>
    </submittedName>
</protein>
<dbReference type="CDD" id="cd12148">
    <property type="entry name" value="fungal_TF_MHR"/>
    <property type="match status" value="1"/>
</dbReference>
<dbReference type="Proteomes" id="UP000536711">
    <property type="component" value="Unassembled WGS sequence"/>
</dbReference>
<dbReference type="GO" id="GO:0046872">
    <property type="term" value="F:metal ion binding"/>
    <property type="evidence" value="ECO:0007669"/>
    <property type="project" value="UniProtKB-KW"/>
</dbReference>
<evidence type="ECO:0000313" key="7">
    <source>
        <dbReference type="EMBL" id="KAF4435127.1"/>
    </source>
</evidence>
<evidence type="ECO:0000256" key="5">
    <source>
        <dbReference type="ARBA" id="ARBA00023242"/>
    </source>
</evidence>
<evidence type="ECO:0000313" key="8">
    <source>
        <dbReference type="Proteomes" id="UP000536711"/>
    </source>
</evidence>
<gene>
    <name evidence="7" type="ORF">FACUT_7385</name>
</gene>
<keyword evidence="3" id="KW-0805">Transcription regulation</keyword>
<organism evidence="7 8">
    <name type="scientific">Fusarium acutatum</name>
    <dbReference type="NCBI Taxonomy" id="78861"/>
    <lineage>
        <taxon>Eukaryota</taxon>
        <taxon>Fungi</taxon>
        <taxon>Dikarya</taxon>
        <taxon>Ascomycota</taxon>
        <taxon>Pezizomycotina</taxon>
        <taxon>Sordariomycetes</taxon>
        <taxon>Hypocreomycetidae</taxon>
        <taxon>Hypocreales</taxon>
        <taxon>Nectriaceae</taxon>
        <taxon>Fusarium</taxon>
        <taxon>Fusarium fujikuroi species complex</taxon>
    </lineage>
</organism>
<name>A0A8H4JLW1_9HYPO</name>
<dbReference type="EMBL" id="JAADJF010000191">
    <property type="protein sequence ID" value="KAF4435127.1"/>
    <property type="molecule type" value="Genomic_DNA"/>
</dbReference>
<proteinExistence type="predicted"/>